<comment type="caution">
    <text evidence="1">The sequence shown here is derived from an EMBL/GenBank/DDBJ whole genome shotgun (WGS) entry which is preliminary data.</text>
</comment>
<gene>
    <name evidence="1" type="ORF">GR183_20935</name>
</gene>
<dbReference type="Proteomes" id="UP000433101">
    <property type="component" value="Unassembled WGS sequence"/>
</dbReference>
<protein>
    <submittedName>
        <fullName evidence="1">Uncharacterized protein</fullName>
    </submittedName>
</protein>
<evidence type="ECO:0000313" key="1">
    <source>
        <dbReference type="EMBL" id="MXN67380.1"/>
    </source>
</evidence>
<dbReference type="RefSeq" id="WP_160777622.1">
    <property type="nucleotide sequence ID" value="NZ_WUMV01000010.1"/>
</dbReference>
<reference evidence="1 2" key="1">
    <citation type="submission" date="2019-12" db="EMBL/GenBank/DDBJ databases">
        <authorList>
            <person name="Li M."/>
        </authorList>
    </citation>
    <scope>NUCLEOTIDE SEQUENCE [LARGE SCALE GENOMIC DNA]</scope>
    <source>
        <strain evidence="1 2">GBMRC 2046</strain>
    </source>
</reference>
<proteinExistence type="predicted"/>
<dbReference type="EMBL" id="WUMV01000010">
    <property type="protein sequence ID" value="MXN67380.1"/>
    <property type="molecule type" value="Genomic_DNA"/>
</dbReference>
<dbReference type="InterPro" id="IPR045932">
    <property type="entry name" value="DUF6352"/>
</dbReference>
<name>A0A7X3SA24_9HYPH</name>
<dbReference type="AlphaFoldDB" id="A0A7X3SA24"/>
<accession>A0A7X3SA24</accession>
<evidence type="ECO:0000313" key="2">
    <source>
        <dbReference type="Proteomes" id="UP000433101"/>
    </source>
</evidence>
<keyword evidence="2" id="KW-1185">Reference proteome</keyword>
<organism evidence="1 2">
    <name type="scientific">Stappia sediminis</name>
    <dbReference type="NCBI Taxonomy" id="2692190"/>
    <lineage>
        <taxon>Bacteria</taxon>
        <taxon>Pseudomonadati</taxon>
        <taxon>Pseudomonadota</taxon>
        <taxon>Alphaproteobacteria</taxon>
        <taxon>Hyphomicrobiales</taxon>
        <taxon>Stappiaceae</taxon>
        <taxon>Stappia</taxon>
    </lineage>
</organism>
<sequence length="338" mass="38470">MRNFWKSAGYHLVERDKNGWLTVTPDYLRAYYTRPEIHPIEESCEAEHALFDKLMADPFAKVGEEELSAIADGDAADNYRLVLAFRDHLVRHGTLEGAYAAFFEEGAAINVPPIFIDQMVHLIMRNILWNAHDPLRARAGEIFFREQSVTADDGQLMLADAEIVEMYAETGGMGGLGALLAEAGTPMREISLDVLGEENGDIYWERSDRFDTAIDFRFTQPALDAFARDLEAWVRHFLKVDVRIQPQQSVRDERWSWHVGLDADATRILNALYNGDNVSEEDMASIVALFRLDFERSGDMREELRGKPVWLALAMGPDAIVRMKPQNLLTNLPVRRRN</sequence>
<dbReference type="Pfam" id="PF19879">
    <property type="entry name" value="DUF6352"/>
    <property type="match status" value="1"/>
</dbReference>